<dbReference type="InterPro" id="IPR006379">
    <property type="entry name" value="HAD-SF_hydro_IIB"/>
</dbReference>
<proteinExistence type="predicted"/>
<comment type="caution">
    <text evidence="1">The sequence shown here is derived from an EMBL/GenBank/DDBJ whole genome shotgun (WGS) entry which is preliminary data.</text>
</comment>
<sequence length="269" mass="28630">MPTYAIFLDIDGTLVNHTQQPTPATLAAIAKYRQAGHHFFIATGRALFSARRMAARIGPGVDVIGSNGSVTMIAGQVAHVSLSAAALRGIYAVSQRLPVRTHLFTTDRVVYLGPPDDQVGLDTMNRIASREGAETVVITQEAQLLRYAGAITNGLTVSDEPTVLAAAQAQLQAIPDLDLSSSGAHNIELTKHGINKAAAIKQVCAQLEIPLAHTLAFGDSDNDLEMLTTVHYGVAMGNANAHVRAATAYATRDVQHDGVAYYLQQFFAD</sequence>
<dbReference type="Pfam" id="PF08282">
    <property type="entry name" value="Hydrolase_3"/>
    <property type="match status" value="1"/>
</dbReference>
<dbReference type="SFLD" id="SFLDS00003">
    <property type="entry name" value="Haloacid_Dehalogenase"/>
    <property type="match status" value="1"/>
</dbReference>
<dbReference type="PROSITE" id="PS01229">
    <property type="entry name" value="COF_2"/>
    <property type="match status" value="1"/>
</dbReference>
<dbReference type="Proteomes" id="UP001597252">
    <property type="component" value="Unassembled WGS sequence"/>
</dbReference>
<name>A0ABW4EAP5_9LACO</name>
<accession>A0ABW4EAP5</accession>
<dbReference type="RefSeq" id="WP_125754335.1">
    <property type="nucleotide sequence ID" value="NZ_JBHTON010000039.1"/>
</dbReference>
<organism evidence="1 2">
    <name type="scientific">Lacticaseibacillus baoqingensis</name>
    <dbReference type="NCBI Taxonomy" id="2486013"/>
    <lineage>
        <taxon>Bacteria</taxon>
        <taxon>Bacillati</taxon>
        <taxon>Bacillota</taxon>
        <taxon>Bacilli</taxon>
        <taxon>Lactobacillales</taxon>
        <taxon>Lactobacillaceae</taxon>
        <taxon>Lacticaseibacillus</taxon>
    </lineage>
</organism>
<dbReference type="NCBIfam" id="TIGR01484">
    <property type="entry name" value="HAD-SF-IIB"/>
    <property type="match status" value="1"/>
</dbReference>
<dbReference type="Gene3D" id="3.40.50.1000">
    <property type="entry name" value="HAD superfamily/HAD-like"/>
    <property type="match status" value="1"/>
</dbReference>
<evidence type="ECO:0000313" key="2">
    <source>
        <dbReference type="Proteomes" id="UP001597252"/>
    </source>
</evidence>
<dbReference type="InterPro" id="IPR036412">
    <property type="entry name" value="HAD-like_sf"/>
</dbReference>
<dbReference type="Gene3D" id="3.30.1240.10">
    <property type="match status" value="1"/>
</dbReference>
<keyword evidence="1" id="KW-0378">Hydrolase</keyword>
<dbReference type="PANTHER" id="PTHR10000:SF8">
    <property type="entry name" value="HAD SUPERFAMILY HYDROLASE-LIKE, TYPE 3"/>
    <property type="match status" value="1"/>
</dbReference>
<gene>
    <name evidence="1" type="ORF">ACFQ5J_11255</name>
</gene>
<evidence type="ECO:0000313" key="1">
    <source>
        <dbReference type="EMBL" id="MFD1485809.1"/>
    </source>
</evidence>
<dbReference type="GO" id="GO:0016787">
    <property type="term" value="F:hydrolase activity"/>
    <property type="evidence" value="ECO:0007669"/>
    <property type="project" value="UniProtKB-KW"/>
</dbReference>
<dbReference type="SFLD" id="SFLDG01140">
    <property type="entry name" value="C2.B:_Phosphomannomutase_and_P"/>
    <property type="match status" value="1"/>
</dbReference>
<dbReference type="PANTHER" id="PTHR10000">
    <property type="entry name" value="PHOSPHOSERINE PHOSPHATASE"/>
    <property type="match status" value="1"/>
</dbReference>
<dbReference type="InterPro" id="IPR023214">
    <property type="entry name" value="HAD_sf"/>
</dbReference>
<reference evidence="2" key="1">
    <citation type="journal article" date="2019" name="Int. J. Syst. Evol. Microbiol.">
        <title>The Global Catalogue of Microorganisms (GCM) 10K type strain sequencing project: providing services to taxonomists for standard genome sequencing and annotation.</title>
        <authorList>
            <consortium name="The Broad Institute Genomics Platform"/>
            <consortium name="The Broad Institute Genome Sequencing Center for Infectious Disease"/>
            <person name="Wu L."/>
            <person name="Ma J."/>
        </authorList>
    </citation>
    <scope>NUCLEOTIDE SEQUENCE [LARGE SCALE GENOMIC DNA]</scope>
    <source>
        <strain evidence="2">CCM 8903</strain>
    </source>
</reference>
<dbReference type="InterPro" id="IPR000150">
    <property type="entry name" value="Cof"/>
</dbReference>
<dbReference type="SUPFAM" id="SSF56784">
    <property type="entry name" value="HAD-like"/>
    <property type="match status" value="1"/>
</dbReference>
<dbReference type="PROSITE" id="PS01228">
    <property type="entry name" value="COF_1"/>
    <property type="match status" value="1"/>
</dbReference>
<protein>
    <submittedName>
        <fullName evidence="1">Cof-type HAD-IIB family hydrolase</fullName>
    </submittedName>
</protein>
<dbReference type="EMBL" id="JBHTON010000039">
    <property type="protein sequence ID" value="MFD1485809.1"/>
    <property type="molecule type" value="Genomic_DNA"/>
</dbReference>
<keyword evidence="2" id="KW-1185">Reference proteome</keyword>
<dbReference type="NCBIfam" id="TIGR00099">
    <property type="entry name" value="Cof-subfamily"/>
    <property type="match status" value="1"/>
</dbReference>